<dbReference type="PANTHER" id="PTHR42693">
    <property type="entry name" value="ARYLSULFATASE FAMILY MEMBER"/>
    <property type="match status" value="1"/>
</dbReference>
<dbReference type="FunCoup" id="A0A6P5M0W3">
    <property type="interactions" value="180"/>
</dbReference>
<accession>A0A6P5M0W3</accession>
<feature type="transmembrane region" description="Helical" evidence="7">
    <location>
        <begin position="385"/>
        <end position="407"/>
    </location>
</feature>
<comment type="cofactor">
    <cofactor evidence="1">
        <name>Ca(2+)</name>
        <dbReference type="ChEBI" id="CHEBI:29108"/>
    </cofactor>
</comment>
<dbReference type="Gene3D" id="3.30.1120.10">
    <property type="match status" value="1"/>
</dbReference>
<sequence>MGADRGGGSRGRHPPTCPPTSAWPPPPSPGPPPPPAAREGRRRTESPRRRSLGGRRPAVTHPEGGRPCQRADPGAAEHAQIESPRRRFRGPPFIASAGAAGRGEGQKRKMLGKWSLKLESWCALRPASGAWAYTRLVWVARRKRLGYFRYDLLKTDLKSPALLSSVPGFIMSVKKMKMLLLLMLFYGSVSSDAVSKPNIIIAMADDLGIGDPGCYGNTTLRTPNIDRIAKGGVKFTQHLAASPLCTPSRAAFLTGRYPIRSGMASRSKVGVFLFSASSGGLPANEITFAKLLKSQGYSTALIGKWHLGINCNSRDDFCHHPLNHGFDHFYGLPVTNLRDCKPGSGTVFTTAIHMFVFIPLQIVGIALVTLEALNCLGLFRLPHWVFFSCLLLAATIIGLLACFLHFFRPLNCILMRNHEVVQQPMSYENLTQRLTREALKFINRNTGTPFLLFLSYIHVHTALFSAKEFVGKSKHGMYGDAVEEMDWSIGQILKALDKKKLTNKTVVYFTSDQGAHIEEVTDKGDIHGGSNGIYKGGKANNWEGGIRIPGLLRWPGVLQPGTVIDEPTSNMDLFPTIVKLAGATLPDDRVIDGRDLMPLLQGKVLQSEHEFLFHYCNAYLNAVRWHPRNSTSIWKAFFFTPKFKPDDSNGCFPTHVCFCNGHYVMRHNPPLLFDISKDPKERHPLTSKTENHFHEILRVMQEAADNHTKTLSAVPNQLSWGNLLWKPWLQLCCSSSYLSCHCDREAKGRGKGVRL</sequence>
<dbReference type="FunFam" id="3.40.720.10:FF:000142">
    <property type="entry name" value="Predicted protein"/>
    <property type="match status" value="1"/>
</dbReference>
<evidence type="ECO:0000256" key="6">
    <source>
        <dbReference type="SAM" id="MobiDB-lite"/>
    </source>
</evidence>
<dbReference type="InterPro" id="IPR017850">
    <property type="entry name" value="Alkaline_phosphatase_core_sf"/>
</dbReference>
<feature type="compositionally biased region" description="Basic and acidic residues" evidence="6">
    <location>
        <begin position="38"/>
        <end position="48"/>
    </location>
</feature>
<dbReference type="FunFam" id="3.30.1120.10:FF:000001">
    <property type="entry name" value="Arylsulfatase E"/>
    <property type="match status" value="1"/>
</dbReference>
<evidence type="ECO:0000256" key="1">
    <source>
        <dbReference type="ARBA" id="ARBA00001913"/>
    </source>
</evidence>
<dbReference type="GO" id="GO:0046872">
    <property type="term" value="F:metal ion binding"/>
    <property type="evidence" value="ECO:0007669"/>
    <property type="project" value="UniProtKB-KW"/>
</dbReference>
<evidence type="ECO:0000313" key="10">
    <source>
        <dbReference type="RefSeq" id="XP_020861861.1"/>
    </source>
</evidence>
<evidence type="ECO:0000256" key="4">
    <source>
        <dbReference type="ARBA" id="ARBA00022801"/>
    </source>
</evidence>
<evidence type="ECO:0000256" key="7">
    <source>
        <dbReference type="SAM" id="Phobius"/>
    </source>
</evidence>
<dbReference type="InterPro" id="IPR050738">
    <property type="entry name" value="Sulfatase"/>
</dbReference>
<dbReference type="KEGG" id="pcw:110221514"/>
<dbReference type="AlphaFoldDB" id="A0A6P5M0W3"/>
<keyword evidence="5" id="KW-0106">Calcium</keyword>
<proteinExistence type="inferred from homology"/>
<dbReference type="Proteomes" id="UP000515140">
    <property type="component" value="Unplaced"/>
</dbReference>
<keyword evidence="7" id="KW-0812">Transmembrane</keyword>
<dbReference type="InterPro" id="IPR000917">
    <property type="entry name" value="Sulfatase_N"/>
</dbReference>
<keyword evidence="9" id="KW-1185">Reference proteome</keyword>
<evidence type="ECO:0000256" key="5">
    <source>
        <dbReference type="ARBA" id="ARBA00022837"/>
    </source>
</evidence>
<keyword evidence="3" id="KW-0479">Metal-binding</keyword>
<dbReference type="PROSITE" id="PS00523">
    <property type="entry name" value="SULFATASE_1"/>
    <property type="match status" value="1"/>
</dbReference>
<evidence type="ECO:0000313" key="9">
    <source>
        <dbReference type="Proteomes" id="UP000515140"/>
    </source>
</evidence>
<dbReference type="GO" id="GO:0005783">
    <property type="term" value="C:endoplasmic reticulum"/>
    <property type="evidence" value="ECO:0007669"/>
    <property type="project" value="UniProtKB-ARBA"/>
</dbReference>
<dbReference type="CTD" id="412"/>
<dbReference type="Pfam" id="PF00884">
    <property type="entry name" value="Sulfatase"/>
    <property type="match status" value="1"/>
</dbReference>
<dbReference type="InterPro" id="IPR024607">
    <property type="entry name" value="Sulfatase_CS"/>
</dbReference>
<evidence type="ECO:0000259" key="8">
    <source>
        <dbReference type="Pfam" id="PF00884"/>
    </source>
</evidence>
<dbReference type="FunFam" id="1.10.287.550:FF:000002">
    <property type="entry name" value="Steroid sulfatase"/>
    <property type="match status" value="1"/>
</dbReference>
<feature type="domain" description="Sulfatase N-terminal" evidence="8">
    <location>
        <begin position="197"/>
        <end position="583"/>
    </location>
</feature>
<keyword evidence="7" id="KW-1133">Transmembrane helix</keyword>
<feature type="transmembrane region" description="Helical" evidence="7">
    <location>
        <begin position="351"/>
        <end position="373"/>
    </location>
</feature>
<organism evidence="9 10">
    <name type="scientific">Phascolarctos cinereus</name>
    <name type="common">Koala</name>
    <dbReference type="NCBI Taxonomy" id="38626"/>
    <lineage>
        <taxon>Eukaryota</taxon>
        <taxon>Metazoa</taxon>
        <taxon>Chordata</taxon>
        <taxon>Craniata</taxon>
        <taxon>Vertebrata</taxon>
        <taxon>Euteleostomi</taxon>
        <taxon>Mammalia</taxon>
        <taxon>Metatheria</taxon>
        <taxon>Diprotodontia</taxon>
        <taxon>Phascolarctidae</taxon>
        <taxon>Phascolarctos</taxon>
    </lineage>
</organism>
<dbReference type="Gene3D" id="1.10.287.550">
    <property type="entry name" value="Helix hairpin bin"/>
    <property type="match status" value="1"/>
</dbReference>
<feature type="compositionally biased region" description="Pro residues" evidence="6">
    <location>
        <begin position="15"/>
        <end position="36"/>
    </location>
</feature>
<dbReference type="GO" id="GO:0004065">
    <property type="term" value="F:arylsulfatase activity"/>
    <property type="evidence" value="ECO:0007669"/>
    <property type="project" value="TreeGrafter"/>
</dbReference>
<keyword evidence="7" id="KW-0472">Membrane</keyword>
<dbReference type="SUPFAM" id="SSF53649">
    <property type="entry name" value="Alkaline phosphatase-like"/>
    <property type="match status" value="1"/>
</dbReference>
<dbReference type="PROSITE" id="PS00149">
    <property type="entry name" value="SULFATASE_2"/>
    <property type="match status" value="1"/>
</dbReference>
<dbReference type="GeneID" id="110221514"/>
<dbReference type="Pfam" id="PF14707">
    <property type="entry name" value="Sulfatase_C"/>
    <property type="match status" value="1"/>
</dbReference>
<name>A0A6P5M0W3_PHACI</name>
<reference evidence="10" key="1">
    <citation type="submission" date="2025-08" db="UniProtKB">
        <authorList>
            <consortium name="RefSeq"/>
        </authorList>
    </citation>
    <scope>IDENTIFICATION</scope>
    <source>
        <tissue evidence="10">Spleen</tissue>
    </source>
</reference>
<keyword evidence="4" id="KW-0378">Hydrolase</keyword>
<dbReference type="CDD" id="cd16159">
    <property type="entry name" value="ES"/>
    <property type="match status" value="1"/>
</dbReference>
<evidence type="ECO:0000256" key="3">
    <source>
        <dbReference type="ARBA" id="ARBA00022723"/>
    </source>
</evidence>
<dbReference type="Gene3D" id="3.40.720.10">
    <property type="entry name" value="Alkaline Phosphatase, subunit A"/>
    <property type="match status" value="1"/>
</dbReference>
<comment type="similarity">
    <text evidence="2">Belongs to the sulfatase family.</text>
</comment>
<dbReference type="RefSeq" id="XP_020861861.1">
    <property type="nucleotide sequence ID" value="XM_021006202.1"/>
</dbReference>
<dbReference type="PANTHER" id="PTHR42693:SF9">
    <property type="entry name" value="STERYL-SULFATASE"/>
    <property type="match status" value="1"/>
</dbReference>
<gene>
    <name evidence="10" type="primary">STS</name>
</gene>
<feature type="region of interest" description="Disordered" evidence="6">
    <location>
        <begin position="1"/>
        <end position="106"/>
    </location>
</feature>
<evidence type="ECO:0000256" key="2">
    <source>
        <dbReference type="ARBA" id="ARBA00008779"/>
    </source>
</evidence>
<dbReference type="InParanoid" id="A0A6P5M0W3"/>
<protein>
    <submittedName>
        <fullName evidence="10">Steryl-sulfatase isoform X1</fullName>
    </submittedName>
</protein>